<dbReference type="InterPro" id="IPR032808">
    <property type="entry name" value="DoxX"/>
</dbReference>
<evidence type="ECO:0000256" key="6">
    <source>
        <dbReference type="ARBA" id="ARBA00023136"/>
    </source>
</evidence>
<name>A0ABN3EQC7_9ACTN</name>
<keyword evidence="4 8" id="KW-0812">Transmembrane</keyword>
<feature type="transmembrane region" description="Helical" evidence="8">
    <location>
        <begin position="133"/>
        <end position="150"/>
    </location>
</feature>
<keyword evidence="5 8" id="KW-1133">Transmembrane helix</keyword>
<comment type="similarity">
    <text evidence="2">Belongs to the DoxX family.</text>
</comment>
<keyword evidence="3" id="KW-1003">Cell membrane</keyword>
<feature type="region of interest" description="Disordered" evidence="7">
    <location>
        <begin position="1"/>
        <end position="23"/>
    </location>
</feature>
<dbReference type="InterPro" id="IPR051907">
    <property type="entry name" value="DoxX-like_oxidoreductase"/>
</dbReference>
<keyword evidence="6 8" id="KW-0472">Membrane</keyword>
<dbReference type="PANTHER" id="PTHR33452">
    <property type="entry name" value="OXIDOREDUCTASE CATD-RELATED"/>
    <property type="match status" value="1"/>
</dbReference>
<evidence type="ECO:0000256" key="3">
    <source>
        <dbReference type="ARBA" id="ARBA00022475"/>
    </source>
</evidence>
<reference evidence="9 10" key="1">
    <citation type="journal article" date="2019" name="Int. J. Syst. Evol. Microbiol.">
        <title>The Global Catalogue of Microorganisms (GCM) 10K type strain sequencing project: providing services to taxonomists for standard genome sequencing and annotation.</title>
        <authorList>
            <consortium name="The Broad Institute Genomics Platform"/>
            <consortium name="The Broad Institute Genome Sequencing Center for Infectious Disease"/>
            <person name="Wu L."/>
            <person name="Ma J."/>
        </authorList>
    </citation>
    <scope>NUCLEOTIDE SEQUENCE [LARGE SCALE GENOMIC DNA]</scope>
    <source>
        <strain evidence="9 10">JCM 7356</strain>
    </source>
</reference>
<comment type="subcellular location">
    <subcellularLocation>
        <location evidence="1">Cell membrane</location>
        <topology evidence="1">Multi-pass membrane protein</topology>
    </subcellularLocation>
</comment>
<gene>
    <name evidence="9" type="ORF">GCM10010430_59390</name>
</gene>
<evidence type="ECO:0000313" key="10">
    <source>
        <dbReference type="Proteomes" id="UP001500305"/>
    </source>
</evidence>
<dbReference type="Pfam" id="PF07681">
    <property type="entry name" value="DoxX"/>
    <property type="match status" value="1"/>
</dbReference>
<evidence type="ECO:0000313" key="9">
    <source>
        <dbReference type="EMBL" id="GAA2266482.1"/>
    </source>
</evidence>
<sequence>MKPSVERLRASPRATSGSAHAPPVSAADAGLLVLRLALLLLAGHGAQKLFGAFGGRGLSATAKGFEELGYRPGTLFAALGGLSEFGGGLGLALGLLTPLAAAAVVGVMINAMAVTSGHGLWSDEGGLEYPMCLSLIAIALAGIGPGRLALDSPFRWGRGGWWGMATALVFGGAGAAVVLSLKGVTL</sequence>
<dbReference type="Proteomes" id="UP001500305">
    <property type="component" value="Unassembled WGS sequence"/>
</dbReference>
<dbReference type="PANTHER" id="PTHR33452:SF1">
    <property type="entry name" value="INNER MEMBRANE PROTEIN YPHA-RELATED"/>
    <property type="match status" value="1"/>
</dbReference>
<proteinExistence type="inferred from homology"/>
<accession>A0ABN3EQC7</accession>
<feature type="transmembrane region" description="Helical" evidence="8">
    <location>
        <begin position="162"/>
        <end position="181"/>
    </location>
</feature>
<organism evidence="9 10">
    <name type="scientific">Kitasatospora cystarginea</name>
    <dbReference type="NCBI Taxonomy" id="58350"/>
    <lineage>
        <taxon>Bacteria</taxon>
        <taxon>Bacillati</taxon>
        <taxon>Actinomycetota</taxon>
        <taxon>Actinomycetes</taxon>
        <taxon>Kitasatosporales</taxon>
        <taxon>Streptomycetaceae</taxon>
        <taxon>Kitasatospora</taxon>
    </lineage>
</organism>
<comment type="caution">
    <text evidence="9">The sequence shown here is derived from an EMBL/GenBank/DDBJ whole genome shotgun (WGS) entry which is preliminary data.</text>
</comment>
<evidence type="ECO:0000256" key="2">
    <source>
        <dbReference type="ARBA" id="ARBA00006679"/>
    </source>
</evidence>
<evidence type="ECO:0000256" key="8">
    <source>
        <dbReference type="SAM" id="Phobius"/>
    </source>
</evidence>
<dbReference type="EMBL" id="BAAATR010000033">
    <property type="protein sequence ID" value="GAA2266482.1"/>
    <property type="molecule type" value="Genomic_DNA"/>
</dbReference>
<dbReference type="RefSeq" id="WP_344639597.1">
    <property type="nucleotide sequence ID" value="NZ_BAAATR010000033.1"/>
</dbReference>
<evidence type="ECO:0000256" key="5">
    <source>
        <dbReference type="ARBA" id="ARBA00022989"/>
    </source>
</evidence>
<evidence type="ECO:0000256" key="1">
    <source>
        <dbReference type="ARBA" id="ARBA00004651"/>
    </source>
</evidence>
<evidence type="ECO:0000256" key="4">
    <source>
        <dbReference type="ARBA" id="ARBA00022692"/>
    </source>
</evidence>
<protein>
    <submittedName>
        <fullName evidence="9">DoxX family membrane protein</fullName>
    </submittedName>
</protein>
<evidence type="ECO:0000256" key="7">
    <source>
        <dbReference type="SAM" id="MobiDB-lite"/>
    </source>
</evidence>
<feature type="transmembrane region" description="Helical" evidence="8">
    <location>
        <begin position="89"/>
        <end position="113"/>
    </location>
</feature>
<keyword evidence="10" id="KW-1185">Reference proteome</keyword>